<reference evidence="1" key="1">
    <citation type="journal article" date="2020" name="Nature">
        <title>Giant virus diversity and host interactions through global metagenomics.</title>
        <authorList>
            <person name="Schulz F."/>
            <person name="Roux S."/>
            <person name="Paez-Espino D."/>
            <person name="Jungbluth S."/>
            <person name="Walsh D.A."/>
            <person name="Denef V.J."/>
            <person name="McMahon K.D."/>
            <person name="Konstantinidis K.T."/>
            <person name="Eloe-Fadrosh E.A."/>
            <person name="Kyrpides N.C."/>
            <person name="Woyke T."/>
        </authorList>
    </citation>
    <scope>NUCLEOTIDE SEQUENCE</scope>
    <source>
        <strain evidence="1">GVMAG-M-3300018416-45</strain>
    </source>
</reference>
<protein>
    <submittedName>
        <fullName evidence="1">Uncharacterized protein</fullName>
    </submittedName>
</protein>
<proteinExistence type="predicted"/>
<dbReference type="EMBL" id="MN739227">
    <property type="protein sequence ID" value="QHS94615.1"/>
    <property type="molecule type" value="Genomic_DNA"/>
</dbReference>
<sequence>MSEMNNTINERGCVTKHYTLTAKNDNCIYQTEKWSTLISSGCYVQYEVTLNCYSGTFEIEVTDDDYELLLNNEDDIIINNIPGAICVEVTNGWRYDECIVDKEKYTSSELKELHTLLYVDTENPDDEEVDIDTLEQNGWTMDDTIYSITNGVVLTI</sequence>
<organism evidence="1">
    <name type="scientific">viral metagenome</name>
    <dbReference type="NCBI Taxonomy" id="1070528"/>
    <lineage>
        <taxon>unclassified sequences</taxon>
        <taxon>metagenomes</taxon>
        <taxon>organismal metagenomes</taxon>
    </lineage>
</organism>
<dbReference type="AlphaFoldDB" id="A0A6C0BQ97"/>
<accession>A0A6C0BQ97</accession>
<name>A0A6C0BQ97_9ZZZZ</name>
<evidence type="ECO:0000313" key="1">
    <source>
        <dbReference type="EMBL" id="QHS94615.1"/>
    </source>
</evidence>